<organism evidence="1">
    <name type="scientific">uncultured Stenotrophomonas sp</name>
    <dbReference type="NCBI Taxonomy" id="165438"/>
    <lineage>
        <taxon>Bacteria</taxon>
        <taxon>Pseudomonadati</taxon>
        <taxon>Pseudomonadota</taxon>
        <taxon>Gammaproteobacteria</taxon>
        <taxon>Lysobacterales</taxon>
        <taxon>Lysobacteraceae</taxon>
        <taxon>Stenotrophomonas</taxon>
        <taxon>environmental samples</taxon>
    </lineage>
</organism>
<gene>
    <name evidence="1" type="ORF">STPYR_12862</name>
</gene>
<proteinExistence type="predicted"/>
<name>A0A1Y5Q6I8_9GAMM</name>
<dbReference type="EMBL" id="FLTS01000001">
    <property type="protein sequence ID" value="SBV37919.1"/>
    <property type="molecule type" value="Genomic_DNA"/>
</dbReference>
<evidence type="ECO:0000313" key="1">
    <source>
        <dbReference type="EMBL" id="SBV37919.1"/>
    </source>
</evidence>
<accession>A0A1Y5Q6I8</accession>
<dbReference type="AlphaFoldDB" id="A0A1Y5Q6I8"/>
<protein>
    <submittedName>
        <fullName evidence="1">Uncharacterized protein</fullName>
    </submittedName>
</protein>
<sequence length="56" mass="6183">MHAQHEGRISNSIPHSYLVTRRKIRNPPAARISPHDGISCACPIAKPRENARNEGA</sequence>
<reference evidence="1" key="1">
    <citation type="submission" date="2016-03" db="EMBL/GenBank/DDBJ databases">
        <authorList>
            <person name="Ploux O."/>
        </authorList>
    </citation>
    <scope>NUCLEOTIDE SEQUENCE</scope>
    <source>
        <strain evidence="1">UC10</strain>
    </source>
</reference>